<evidence type="ECO:0000313" key="2">
    <source>
        <dbReference type="Proteomes" id="UP000593577"/>
    </source>
</evidence>
<gene>
    <name evidence="1" type="ORF">Goari_023914</name>
</gene>
<dbReference type="EMBL" id="JABFAA010000005">
    <property type="protein sequence ID" value="MBA0682177.1"/>
    <property type="molecule type" value="Genomic_DNA"/>
</dbReference>
<organism evidence="1 2">
    <name type="scientific">Gossypium aridum</name>
    <name type="common">American cotton</name>
    <name type="synonym">Erioxylum aridum</name>
    <dbReference type="NCBI Taxonomy" id="34290"/>
    <lineage>
        <taxon>Eukaryota</taxon>
        <taxon>Viridiplantae</taxon>
        <taxon>Streptophyta</taxon>
        <taxon>Embryophyta</taxon>
        <taxon>Tracheophyta</taxon>
        <taxon>Spermatophyta</taxon>
        <taxon>Magnoliopsida</taxon>
        <taxon>eudicotyledons</taxon>
        <taxon>Gunneridae</taxon>
        <taxon>Pentapetalae</taxon>
        <taxon>rosids</taxon>
        <taxon>malvids</taxon>
        <taxon>Malvales</taxon>
        <taxon>Malvaceae</taxon>
        <taxon>Malvoideae</taxon>
        <taxon>Gossypium</taxon>
    </lineage>
</organism>
<accession>A0A7J8X4G7</accession>
<name>A0A7J8X4G7_GOSAI</name>
<evidence type="ECO:0000313" key="1">
    <source>
        <dbReference type="EMBL" id="MBA0682177.1"/>
    </source>
</evidence>
<dbReference type="Proteomes" id="UP000593577">
    <property type="component" value="Unassembled WGS sequence"/>
</dbReference>
<protein>
    <submittedName>
        <fullName evidence="1">Uncharacterized protein</fullName>
    </submittedName>
</protein>
<comment type="caution">
    <text evidence="1">The sequence shown here is derived from an EMBL/GenBank/DDBJ whole genome shotgun (WGS) entry which is preliminary data.</text>
</comment>
<proteinExistence type="predicted"/>
<dbReference type="AlphaFoldDB" id="A0A7J8X4G7"/>
<reference evidence="1 2" key="1">
    <citation type="journal article" date="2019" name="Genome Biol. Evol.">
        <title>Insights into the evolution of the New World diploid cottons (Gossypium, subgenus Houzingenia) based on genome sequencing.</title>
        <authorList>
            <person name="Grover C.E."/>
            <person name="Arick M.A. 2nd"/>
            <person name="Thrash A."/>
            <person name="Conover J.L."/>
            <person name="Sanders W.S."/>
            <person name="Peterson D.G."/>
            <person name="Frelichowski J.E."/>
            <person name="Scheffler J.A."/>
            <person name="Scheffler B.E."/>
            <person name="Wendel J.F."/>
        </authorList>
    </citation>
    <scope>NUCLEOTIDE SEQUENCE [LARGE SCALE GENOMIC DNA]</scope>
    <source>
        <strain evidence="1">185</strain>
        <tissue evidence="1">Leaf</tissue>
    </source>
</reference>
<keyword evidence="2" id="KW-1185">Reference proteome</keyword>
<sequence length="22" mass="2598">MLKLMLFFVEAKDNRAELDVNT</sequence>